<dbReference type="Proteomes" id="UP001320154">
    <property type="component" value="Unassembled WGS sequence"/>
</dbReference>
<reference evidence="1 2" key="1">
    <citation type="journal article" date="2021" name="Front. Microbiol.">
        <title>Aerobic Denitrification and Heterotrophic Sulfur Oxidation in the Genus Halomonas Revealed by Six Novel Species Characterizations and Genome-Based Analysis.</title>
        <authorList>
            <person name="Wang L."/>
            <person name="Shao Z."/>
        </authorList>
    </citation>
    <scope>NUCLEOTIDE SEQUENCE [LARGE SCALE GENOMIC DNA]</scope>
    <source>
        <strain evidence="1 2">MCCC 1A05748</strain>
    </source>
</reference>
<evidence type="ECO:0000313" key="2">
    <source>
        <dbReference type="Proteomes" id="UP001320154"/>
    </source>
</evidence>
<organism evidence="1 2">
    <name type="scientific">Billgrantia desiderata</name>
    <dbReference type="NCBI Taxonomy" id="52021"/>
    <lineage>
        <taxon>Bacteria</taxon>
        <taxon>Pseudomonadati</taxon>
        <taxon>Pseudomonadota</taxon>
        <taxon>Gammaproteobacteria</taxon>
        <taxon>Oceanospirillales</taxon>
        <taxon>Halomonadaceae</taxon>
        <taxon>Billgrantia</taxon>
    </lineage>
</organism>
<protein>
    <submittedName>
        <fullName evidence="1">DUF3800 domain-containing protein</fullName>
    </submittedName>
</protein>
<comment type="caution">
    <text evidence="1">The sequence shown here is derived from an EMBL/GenBank/DDBJ whole genome shotgun (WGS) entry which is preliminary data.</text>
</comment>
<dbReference type="EMBL" id="JABFTQ010000032">
    <property type="protein sequence ID" value="MCE8049657.1"/>
    <property type="molecule type" value="Genomic_DNA"/>
</dbReference>
<sequence length="237" mass="27632">MHLCYFDENKHSEQNPNFYIGGLIIPDRHALELEDTLSQIAFNFFGTRTLTSQSEMHGKDLFHGKGNAKGRKLAERVQVFKDITRFLVNNQIPVRIILIDVKRHREKYMYPMPEYRLGLMLILERFAEYVEEADDLGLVFGDFEADEVTSAVVDFSEFKSQGKTPMQFGRPLGRLLDTVYFTHSHHSRFLQVADIIVYMANRYEGVTEIPDKWHEKEVKAAWDMLRASGDVVIKRWP</sequence>
<keyword evidence="2" id="KW-1185">Reference proteome</keyword>
<evidence type="ECO:0000313" key="1">
    <source>
        <dbReference type="EMBL" id="MCE8049657.1"/>
    </source>
</evidence>
<accession>A0ABS9BC08</accession>
<proteinExistence type="predicted"/>
<gene>
    <name evidence="1" type="ORF">HOP60_23420</name>
</gene>
<name>A0ABS9BC08_9GAMM</name>
<dbReference type="Pfam" id="PF12686">
    <property type="entry name" value="DUF3800"/>
    <property type="match status" value="1"/>
</dbReference>
<dbReference type="InterPro" id="IPR024524">
    <property type="entry name" value="DUF3800"/>
</dbReference>
<dbReference type="RefSeq" id="WP_234251961.1">
    <property type="nucleotide sequence ID" value="NZ_JABFTQ010000032.1"/>
</dbReference>